<accession>A0A7X6BCQ3</accession>
<feature type="chain" id="PRO_5030710222" description="Preprotein translocase subunit YajC" evidence="1">
    <location>
        <begin position="21"/>
        <end position="528"/>
    </location>
</feature>
<evidence type="ECO:0000313" key="3">
    <source>
        <dbReference type="Proteomes" id="UP000531251"/>
    </source>
</evidence>
<evidence type="ECO:0000313" key="2">
    <source>
        <dbReference type="EMBL" id="NJB97455.1"/>
    </source>
</evidence>
<reference evidence="2 3" key="1">
    <citation type="submission" date="2020-03" db="EMBL/GenBank/DDBJ databases">
        <title>Genomic Encyclopedia of Type Strains, Phase IV (KMG-IV): sequencing the most valuable type-strain genomes for metagenomic binning, comparative biology and taxonomic classification.</title>
        <authorList>
            <person name="Goeker M."/>
        </authorList>
    </citation>
    <scope>NUCLEOTIDE SEQUENCE [LARGE SCALE GENOMIC DNA]</scope>
    <source>
        <strain evidence="2 3">DSM 7225</strain>
    </source>
</reference>
<evidence type="ECO:0000256" key="1">
    <source>
        <dbReference type="SAM" id="SignalP"/>
    </source>
</evidence>
<comment type="caution">
    <text evidence="2">The sequence shown here is derived from an EMBL/GenBank/DDBJ whole genome shotgun (WGS) entry which is preliminary data.</text>
</comment>
<keyword evidence="1" id="KW-0732">Signal</keyword>
<proteinExistence type="predicted"/>
<gene>
    <name evidence="2" type="ORF">GGR89_001767</name>
</gene>
<dbReference type="AlphaFoldDB" id="A0A7X6BCQ3"/>
<organism evidence="2 3">
    <name type="scientific">Sphingomonas trueperi</name>
    <dbReference type="NCBI Taxonomy" id="53317"/>
    <lineage>
        <taxon>Bacteria</taxon>
        <taxon>Pseudomonadati</taxon>
        <taxon>Pseudomonadota</taxon>
        <taxon>Alphaproteobacteria</taxon>
        <taxon>Sphingomonadales</taxon>
        <taxon>Sphingomonadaceae</taxon>
        <taxon>Sphingomonas</taxon>
    </lineage>
</organism>
<keyword evidence="3" id="KW-1185">Reference proteome</keyword>
<name>A0A7X6BCQ3_9SPHN</name>
<dbReference type="EMBL" id="JAATJB010000004">
    <property type="protein sequence ID" value="NJB97455.1"/>
    <property type="molecule type" value="Genomic_DNA"/>
</dbReference>
<sequence>MIRGAIVLAVCAAAIVPAAAQRRATLTPYIEVSRVATAELNGGETLTYSQLGAGLDGSIRTRRVQVQVSYQYQHRFTEKGSLQSGDSHNGLAQARITAARGLTLEAGAVATRTRTDARGDALTGNAATARNLSQLYSGYAGPKLDTHAGPLFVQGAYRFGFTKVDDGVATGVASTLPQVDRFDHSTSHAVNASVGAKPGAVLPIGLSVTGGLVRENASQLDQRFASNSGRGDAIAPISRTVALVSGAGYEQITVRQRDPLLGQSGQPVVDGAGRYVTDPASPVRLAYDFEGMFWDGGVLWRPSRRTALEVRIGRRYGAMRYTGSFTFQRNSGSGIQVAVYDTVETYGQQVGGSLAALPVGFVTTADPFGAQAGACIYGTSGAAAGGCIAGAFSSAATAAYRGRGMTANAVWRRGTTRLGVGGGFARRDFLTPVAATATGGSWDESFYAQAFAALAAGRDGTIGLNLLASYYDGDIPGSTAVFGWGANTAYTRRLGRLSLTATAGLYGSMRDGPDQASAQALIGARYGF</sequence>
<feature type="signal peptide" evidence="1">
    <location>
        <begin position="1"/>
        <end position="20"/>
    </location>
</feature>
<evidence type="ECO:0008006" key="4">
    <source>
        <dbReference type="Google" id="ProtNLM"/>
    </source>
</evidence>
<protein>
    <recommendedName>
        <fullName evidence="4">Preprotein translocase subunit YajC</fullName>
    </recommendedName>
</protein>
<dbReference type="RefSeq" id="WP_125976130.1">
    <property type="nucleotide sequence ID" value="NZ_BAAADY010000013.1"/>
</dbReference>
<dbReference type="Proteomes" id="UP000531251">
    <property type="component" value="Unassembled WGS sequence"/>
</dbReference>